<proteinExistence type="predicted"/>
<evidence type="ECO:0000313" key="1">
    <source>
        <dbReference type="EMBL" id="MFA1540649.1"/>
    </source>
</evidence>
<sequence>MLVGLSGAGRIEIGTFLEMAAGNAPSPRTVDEAEAFLVAEAATAPLREGRRVQPAELR</sequence>
<protein>
    <submittedName>
        <fullName evidence="1">Uncharacterized protein</fullName>
    </submittedName>
</protein>
<reference evidence="1 2" key="1">
    <citation type="submission" date="2023-11" db="EMBL/GenBank/DDBJ databases">
        <title>Actinomadura monticuli sp. nov., isolated from volcanic ash.</title>
        <authorList>
            <person name="Lee S.D."/>
            <person name="Yang H."/>
            <person name="Kim I.S."/>
        </authorList>
    </citation>
    <scope>NUCLEOTIDE SEQUENCE [LARGE SCALE GENOMIC DNA]</scope>
    <source>
        <strain evidence="1 2">DLS-62</strain>
    </source>
</reference>
<dbReference type="RefSeq" id="WP_371950560.1">
    <property type="nucleotide sequence ID" value="NZ_JAXCEI010000007.1"/>
</dbReference>
<name>A0ABV4QDM3_9ACTN</name>
<keyword evidence="2" id="KW-1185">Reference proteome</keyword>
<dbReference type="Proteomes" id="UP001569963">
    <property type="component" value="Unassembled WGS sequence"/>
</dbReference>
<gene>
    <name evidence="1" type="ORF">SM611_17110</name>
</gene>
<dbReference type="EMBL" id="JAXCEI010000007">
    <property type="protein sequence ID" value="MFA1540649.1"/>
    <property type="molecule type" value="Genomic_DNA"/>
</dbReference>
<evidence type="ECO:0000313" key="2">
    <source>
        <dbReference type="Proteomes" id="UP001569963"/>
    </source>
</evidence>
<organism evidence="1 2">
    <name type="scientific">Actinomadura monticuli</name>
    <dbReference type="NCBI Taxonomy" id="3097367"/>
    <lineage>
        <taxon>Bacteria</taxon>
        <taxon>Bacillati</taxon>
        <taxon>Actinomycetota</taxon>
        <taxon>Actinomycetes</taxon>
        <taxon>Streptosporangiales</taxon>
        <taxon>Thermomonosporaceae</taxon>
        <taxon>Actinomadura</taxon>
    </lineage>
</organism>
<accession>A0ABV4QDM3</accession>
<comment type="caution">
    <text evidence="1">The sequence shown here is derived from an EMBL/GenBank/DDBJ whole genome shotgun (WGS) entry which is preliminary data.</text>
</comment>